<dbReference type="InterPro" id="IPR000277">
    <property type="entry name" value="Cys/Met-Metab_PyrdxlP-dep_enz"/>
</dbReference>
<comment type="cofactor">
    <cofactor evidence="1 4">
        <name>pyridoxal 5'-phosphate</name>
        <dbReference type="ChEBI" id="CHEBI:597326"/>
    </cofactor>
</comment>
<dbReference type="GO" id="GO:0016846">
    <property type="term" value="F:carbon-sulfur lyase activity"/>
    <property type="evidence" value="ECO:0007669"/>
    <property type="project" value="TreeGrafter"/>
</dbReference>
<proteinExistence type="inferred from homology"/>
<dbReference type="STRING" id="857342.A0A2T3BEV3"/>
<dbReference type="GO" id="GO:0005737">
    <property type="term" value="C:cytoplasm"/>
    <property type="evidence" value="ECO:0007669"/>
    <property type="project" value="TreeGrafter"/>
</dbReference>
<dbReference type="Gene3D" id="3.40.640.10">
    <property type="entry name" value="Type I PLP-dependent aspartate aminotransferase-like (Major domain)"/>
    <property type="match status" value="1"/>
</dbReference>
<dbReference type="PIRSF" id="PIRSF001434">
    <property type="entry name" value="CGS"/>
    <property type="match status" value="1"/>
</dbReference>
<organism evidence="5 6">
    <name type="scientific">Amorphotheca resinae ATCC 22711</name>
    <dbReference type="NCBI Taxonomy" id="857342"/>
    <lineage>
        <taxon>Eukaryota</taxon>
        <taxon>Fungi</taxon>
        <taxon>Dikarya</taxon>
        <taxon>Ascomycota</taxon>
        <taxon>Pezizomycotina</taxon>
        <taxon>Leotiomycetes</taxon>
        <taxon>Helotiales</taxon>
        <taxon>Amorphothecaceae</taxon>
        <taxon>Amorphotheca</taxon>
    </lineage>
</organism>
<dbReference type="OrthoDB" id="3512640at2759"/>
<dbReference type="FunCoup" id="A0A2T3BEV3">
    <property type="interactions" value="153"/>
</dbReference>
<evidence type="ECO:0008006" key="7">
    <source>
        <dbReference type="Google" id="ProtNLM"/>
    </source>
</evidence>
<dbReference type="InterPro" id="IPR015424">
    <property type="entry name" value="PyrdxlP-dep_Trfase"/>
</dbReference>
<dbReference type="Gene3D" id="3.90.1150.10">
    <property type="entry name" value="Aspartate Aminotransferase, domain 1"/>
    <property type="match status" value="1"/>
</dbReference>
<protein>
    <recommendedName>
        <fullName evidence="7">Aminotransferase class V domain-containing protein</fullName>
    </recommendedName>
</protein>
<comment type="similarity">
    <text evidence="4">Belongs to the trans-sulfuration enzymes family.</text>
</comment>
<keyword evidence="2 3" id="KW-0663">Pyridoxal phosphate</keyword>
<dbReference type="FunFam" id="3.90.1150.10:FF:000066">
    <property type="entry name" value="Putative cystathionine beta-lyase"/>
    <property type="match status" value="1"/>
</dbReference>
<dbReference type="EMBL" id="KZ679006">
    <property type="protein sequence ID" value="PSS27947.1"/>
    <property type="molecule type" value="Genomic_DNA"/>
</dbReference>
<keyword evidence="6" id="KW-1185">Reference proteome</keyword>
<evidence type="ECO:0000256" key="2">
    <source>
        <dbReference type="ARBA" id="ARBA00022898"/>
    </source>
</evidence>
<evidence type="ECO:0000256" key="1">
    <source>
        <dbReference type="ARBA" id="ARBA00001933"/>
    </source>
</evidence>
<gene>
    <name evidence="5" type="ORF">M430DRAFT_131966</name>
</gene>
<reference evidence="5 6" key="1">
    <citation type="journal article" date="2018" name="New Phytol.">
        <title>Comparative genomics and transcriptomics depict ericoid mycorrhizal fungi as versatile saprotrophs and plant mutualists.</title>
        <authorList>
            <person name="Martino E."/>
            <person name="Morin E."/>
            <person name="Grelet G.A."/>
            <person name="Kuo A."/>
            <person name="Kohler A."/>
            <person name="Daghino S."/>
            <person name="Barry K.W."/>
            <person name="Cichocki N."/>
            <person name="Clum A."/>
            <person name="Dockter R.B."/>
            <person name="Hainaut M."/>
            <person name="Kuo R.C."/>
            <person name="LaButti K."/>
            <person name="Lindahl B.D."/>
            <person name="Lindquist E.A."/>
            <person name="Lipzen A."/>
            <person name="Khouja H.R."/>
            <person name="Magnuson J."/>
            <person name="Murat C."/>
            <person name="Ohm R.A."/>
            <person name="Singer S.W."/>
            <person name="Spatafora J.W."/>
            <person name="Wang M."/>
            <person name="Veneault-Fourrey C."/>
            <person name="Henrissat B."/>
            <person name="Grigoriev I.V."/>
            <person name="Martin F.M."/>
            <person name="Perotto S."/>
        </authorList>
    </citation>
    <scope>NUCLEOTIDE SEQUENCE [LARGE SCALE GENOMIC DNA]</scope>
    <source>
        <strain evidence="5 6">ATCC 22711</strain>
    </source>
</reference>
<dbReference type="Proteomes" id="UP000241818">
    <property type="component" value="Unassembled WGS sequence"/>
</dbReference>
<dbReference type="PANTHER" id="PTHR11808:SF35">
    <property type="entry name" value="CYSTATHIONINE GAMMA-SYNTHASE (AFU_ORTHOLOGUE AFUA_7G01590)"/>
    <property type="match status" value="1"/>
</dbReference>
<dbReference type="InterPro" id="IPR015422">
    <property type="entry name" value="PyrdxlP-dep_Trfase_small"/>
</dbReference>
<dbReference type="RefSeq" id="XP_024725472.1">
    <property type="nucleotide sequence ID" value="XM_024862222.1"/>
</dbReference>
<dbReference type="Pfam" id="PF01053">
    <property type="entry name" value="Cys_Met_Meta_PP"/>
    <property type="match status" value="1"/>
</dbReference>
<evidence type="ECO:0000313" key="6">
    <source>
        <dbReference type="Proteomes" id="UP000241818"/>
    </source>
</evidence>
<feature type="modified residue" description="N6-(pyridoxal phosphate)lysine" evidence="3">
    <location>
        <position position="221"/>
    </location>
</feature>
<dbReference type="InterPro" id="IPR015421">
    <property type="entry name" value="PyrdxlP-dep_Trfase_major"/>
</dbReference>
<sequence>MSTAPEQNGQKSVGGLDHGLAGLSLSSKTIHADDYLNTDTDVAPAMHVATTFRYNRNPDLLVPAAEQPDPFDPAVGHIYSRLSAPNTSRLEAILSSIFKGPALTYASGLSAFHALLVLLNPKRISIGEGYHGCHGVIGIHEKLTGLKKLDLHCPAEELQPGDVVHVETPLNPHGTAYNIKAFAEKAHSRGAYLTVDATFAPPPLQDPFEWGADIVMHSGTKYVGGHSDMLCGILVINPARLKEGWLKTLQAERVFLGNVMGSLEGWLGVRSIRTLEVRMERQSSNATKLVTWLDAALHPESASEKDAVSAETSKIVQTILDKIEHASLQKDAIKEGWLLKQMPNGFGPVFSISLKNATFARRLPSKLKLFHHATSLGGVESLIEWRTLSDATVHPRLLRISVGLEGWEDLRDDLLQGFKALAEEQTKLGQ</sequence>
<accession>A0A2T3BEV3</accession>
<dbReference type="GeneID" id="36570303"/>
<evidence type="ECO:0000313" key="5">
    <source>
        <dbReference type="EMBL" id="PSS27947.1"/>
    </source>
</evidence>
<dbReference type="PANTHER" id="PTHR11808">
    <property type="entry name" value="TRANS-SULFURATION ENZYME FAMILY MEMBER"/>
    <property type="match status" value="1"/>
</dbReference>
<dbReference type="GO" id="GO:0019346">
    <property type="term" value="P:transsulfuration"/>
    <property type="evidence" value="ECO:0007669"/>
    <property type="project" value="InterPro"/>
</dbReference>
<dbReference type="InParanoid" id="A0A2T3BEV3"/>
<evidence type="ECO:0000256" key="3">
    <source>
        <dbReference type="PIRSR" id="PIRSR001434-2"/>
    </source>
</evidence>
<dbReference type="SUPFAM" id="SSF53383">
    <property type="entry name" value="PLP-dependent transferases"/>
    <property type="match status" value="1"/>
</dbReference>
<name>A0A2T3BEV3_AMORE</name>
<dbReference type="AlphaFoldDB" id="A0A2T3BEV3"/>
<evidence type="ECO:0000256" key="4">
    <source>
        <dbReference type="RuleBase" id="RU362118"/>
    </source>
</evidence>
<dbReference type="PROSITE" id="PS00868">
    <property type="entry name" value="CYS_MET_METAB_PP"/>
    <property type="match status" value="1"/>
</dbReference>
<dbReference type="GO" id="GO:0030170">
    <property type="term" value="F:pyridoxal phosphate binding"/>
    <property type="evidence" value="ECO:0007669"/>
    <property type="project" value="InterPro"/>
</dbReference>
<dbReference type="InterPro" id="IPR054542">
    <property type="entry name" value="Cys_met_metab_PP"/>
</dbReference>
<dbReference type="FunFam" id="3.40.640.10:FF:000072">
    <property type="entry name" value="Putative cystathionine beta-lyase"/>
    <property type="match status" value="1"/>
</dbReference>